<reference evidence="2" key="1">
    <citation type="journal article" date="2022" name="Mol. Ecol. Resour.">
        <title>The genomes of chicory, endive, great burdock and yacon provide insights into Asteraceae palaeo-polyploidization history and plant inulin production.</title>
        <authorList>
            <person name="Fan W."/>
            <person name="Wang S."/>
            <person name="Wang H."/>
            <person name="Wang A."/>
            <person name="Jiang F."/>
            <person name="Liu H."/>
            <person name="Zhao H."/>
            <person name="Xu D."/>
            <person name="Zhang Y."/>
        </authorList>
    </citation>
    <scope>NUCLEOTIDE SEQUENCE [LARGE SCALE GENOMIC DNA]</scope>
    <source>
        <strain evidence="2">cv. Yunnan</strain>
    </source>
</reference>
<proteinExistence type="predicted"/>
<organism evidence="1 2">
    <name type="scientific">Smallanthus sonchifolius</name>
    <dbReference type="NCBI Taxonomy" id="185202"/>
    <lineage>
        <taxon>Eukaryota</taxon>
        <taxon>Viridiplantae</taxon>
        <taxon>Streptophyta</taxon>
        <taxon>Embryophyta</taxon>
        <taxon>Tracheophyta</taxon>
        <taxon>Spermatophyta</taxon>
        <taxon>Magnoliopsida</taxon>
        <taxon>eudicotyledons</taxon>
        <taxon>Gunneridae</taxon>
        <taxon>Pentapetalae</taxon>
        <taxon>asterids</taxon>
        <taxon>campanulids</taxon>
        <taxon>Asterales</taxon>
        <taxon>Asteraceae</taxon>
        <taxon>Asteroideae</taxon>
        <taxon>Heliantheae alliance</taxon>
        <taxon>Millerieae</taxon>
        <taxon>Smallanthus</taxon>
    </lineage>
</organism>
<accession>A0ACB9HNB0</accession>
<comment type="caution">
    <text evidence="1">The sequence shown here is derived from an EMBL/GenBank/DDBJ whole genome shotgun (WGS) entry which is preliminary data.</text>
</comment>
<evidence type="ECO:0000313" key="2">
    <source>
        <dbReference type="Proteomes" id="UP001056120"/>
    </source>
</evidence>
<sequence length="191" mass="21609">MLCPFIAFCFETDIYGLYLAFQCFAFNHFEHWEKNDESNKDNDDTYNDVGADFSPPAGNDVVAKIIAEKEQDVVVVDEDDVHVVTIQDDSSEDLNLDLKMINVSNHEEENVEKEVYLANEEFGESDLRALAEINLYNPDQYPRASNAEIKNVFIEGEGSSRRQVSRMVDPLLPSGSPLSRAKPQKTKTILP</sequence>
<name>A0ACB9HNB0_9ASTR</name>
<reference evidence="1 2" key="2">
    <citation type="journal article" date="2022" name="Mol. Ecol. Resour.">
        <title>The genomes of chicory, endive, great burdock and yacon provide insights into Asteraceae paleo-polyploidization history and plant inulin production.</title>
        <authorList>
            <person name="Fan W."/>
            <person name="Wang S."/>
            <person name="Wang H."/>
            <person name="Wang A."/>
            <person name="Jiang F."/>
            <person name="Liu H."/>
            <person name="Zhao H."/>
            <person name="Xu D."/>
            <person name="Zhang Y."/>
        </authorList>
    </citation>
    <scope>NUCLEOTIDE SEQUENCE [LARGE SCALE GENOMIC DNA]</scope>
    <source>
        <strain evidence="2">cv. Yunnan</strain>
        <tissue evidence="1">Leaves</tissue>
    </source>
</reference>
<dbReference type="Proteomes" id="UP001056120">
    <property type="component" value="Linkage Group LG11"/>
</dbReference>
<dbReference type="EMBL" id="CM042028">
    <property type="protein sequence ID" value="KAI3797287.1"/>
    <property type="molecule type" value="Genomic_DNA"/>
</dbReference>
<keyword evidence="2" id="KW-1185">Reference proteome</keyword>
<gene>
    <name evidence="1" type="ORF">L1987_32543</name>
</gene>
<evidence type="ECO:0000313" key="1">
    <source>
        <dbReference type="EMBL" id="KAI3797287.1"/>
    </source>
</evidence>
<protein>
    <submittedName>
        <fullName evidence="1">Uncharacterized protein</fullName>
    </submittedName>
</protein>